<comment type="caution">
    <text evidence="1">The sequence shown here is derived from an EMBL/GenBank/DDBJ whole genome shotgun (WGS) entry which is preliminary data.</text>
</comment>
<dbReference type="HOGENOM" id="CLU_3135849_0_0_9"/>
<proteinExistence type="predicted"/>
<sequence>MQAFSTYVFKFSQFFHFIIPQNHLQKEFLKVVARSSFELILIDGLLNIL</sequence>
<keyword evidence="2" id="KW-1185">Reference proteome</keyword>
<protein>
    <submittedName>
        <fullName evidence="1">Uncharacterized protein</fullName>
    </submittedName>
</protein>
<dbReference type="Proteomes" id="UP000006190">
    <property type="component" value="Unassembled WGS sequence"/>
</dbReference>
<accession>H3NK56</accession>
<reference evidence="1 2" key="1">
    <citation type="submission" date="2012-01" db="EMBL/GenBank/DDBJ databases">
        <title>The Genome Sequence of Facklamia languida CCUG 37842.</title>
        <authorList>
            <consortium name="The Broad Institute Genome Sequencing Platform"/>
            <person name="Earl A."/>
            <person name="Ward D."/>
            <person name="Feldgarden M."/>
            <person name="Gevers D."/>
            <person name="Huys G."/>
            <person name="Young S.K."/>
            <person name="Zeng Q."/>
            <person name="Gargeya S."/>
            <person name="Fitzgerald M."/>
            <person name="Haas B."/>
            <person name="Abouelleil A."/>
            <person name="Alvarado L."/>
            <person name="Arachchi H.M."/>
            <person name="Berlin A."/>
            <person name="Chapman S.B."/>
            <person name="Gearin G."/>
            <person name="Goldberg J."/>
            <person name="Griggs A."/>
            <person name="Gujja S."/>
            <person name="Hansen M."/>
            <person name="Heiman D."/>
            <person name="Howarth C."/>
            <person name="Larimer J."/>
            <person name="Lui A."/>
            <person name="MacDonald P.J.P."/>
            <person name="McCowen C."/>
            <person name="Montmayeur A."/>
            <person name="Murphy C."/>
            <person name="Neiman D."/>
            <person name="Pearson M."/>
            <person name="Priest M."/>
            <person name="Roberts A."/>
            <person name="Saif S."/>
            <person name="Shea T."/>
            <person name="Sisk P."/>
            <person name="Stolte C."/>
            <person name="Sykes S."/>
            <person name="Wortman J."/>
            <person name="Nusbaum C."/>
            <person name="Birren B."/>
        </authorList>
    </citation>
    <scope>NUCLEOTIDE SEQUENCE [LARGE SCALE GENOMIC DNA]</scope>
    <source>
        <strain evidence="1 2">CCUG 37842</strain>
    </source>
</reference>
<dbReference type="EMBL" id="AGEG01000014">
    <property type="protein sequence ID" value="EHR36573.1"/>
    <property type="molecule type" value="Genomic_DNA"/>
</dbReference>
<name>H3NK56_9LACT</name>
<evidence type="ECO:0000313" key="2">
    <source>
        <dbReference type="Proteomes" id="UP000006190"/>
    </source>
</evidence>
<organism evidence="1 2">
    <name type="scientific">Facklamia languida CCUG 37842</name>
    <dbReference type="NCBI Taxonomy" id="883113"/>
    <lineage>
        <taxon>Bacteria</taxon>
        <taxon>Bacillati</taxon>
        <taxon>Bacillota</taxon>
        <taxon>Bacilli</taxon>
        <taxon>Lactobacillales</taxon>
        <taxon>Aerococcaceae</taxon>
        <taxon>Facklamia</taxon>
    </lineage>
</organism>
<dbReference type="STRING" id="883113.HMPREF9708_01245"/>
<dbReference type="AlphaFoldDB" id="H3NK56"/>
<gene>
    <name evidence="1" type="ORF">HMPREF9708_01245</name>
</gene>
<evidence type="ECO:0000313" key="1">
    <source>
        <dbReference type="EMBL" id="EHR36573.1"/>
    </source>
</evidence>